<dbReference type="PANTHER" id="PTHR43903">
    <property type="entry name" value="NEUROLIGIN"/>
    <property type="match status" value="1"/>
</dbReference>
<dbReference type="InterPro" id="IPR002018">
    <property type="entry name" value="CarbesteraseB"/>
</dbReference>
<organism evidence="4 5">
    <name type="scientific">Cryptolaemus montrouzieri</name>
    <dbReference type="NCBI Taxonomy" id="559131"/>
    <lineage>
        <taxon>Eukaryota</taxon>
        <taxon>Metazoa</taxon>
        <taxon>Ecdysozoa</taxon>
        <taxon>Arthropoda</taxon>
        <taxon>Hexapoda</taxon>
        <taxon>Insecta</taxon>
        <taxon>Pterygota</taxon>
        <taxon>Neoptera</taxon>
        <taxon>Endopterygota</taxon>
        <taxon>Coleoptera</taxon>
        <taxon>Polyphaga</taxon>
        <taxon>Cucujiformia</taxon>
        <taxon>Coccinelloidea</taxon>
        <taxon>Coccinellidae</taxon>
        <taxon>Scymninae</taxon>
        <taxon>Scymnini</taxon>
        <taxon>Cryptolaemus</taxon>
    </lineage>
</organism>
<evidence type="ECO:0000259" key="3">
    <source>
        <dbReference type="Pfam" id="PF00135"/>
    </source>
</evidence>
<comment type="similarity">
    <text evidence="1">Belongs to the type-B carboxylesterase/lipase family.</text>
</comment>
<proteinExistence type="inferred from homology"/>
<comment type="caution">
    <text evidence="4">The sequence shown here is derived from an EMBL/GenBank/DDBJ whole genome shotgun (WGS) entry which is preliminary data.</text>
</comment>
<evidence type="ECO:0000256" key="2">
    <source>
        <dbReference type="ARBA" id="ARBA00023180"/>
    </source>
</evidence>
<dbReference type="InterPro" id="IPR051093">
    <property type="entry name" value="Neuroligin/BSAL"/>
</dbReference>
<evidence type="ECO:0000256" key="1">
    <source>
        <dbReference type="ARBA" id="ARBA00005964"/>
    </source>
</evidence>
<evidence type="ECO:0000313" key="5">
    <source>
        <dbReference type="Proteomes" id="UP001516400"/>
    </source>
</evidence>
<sequence>MMYGVTEVESINFLGPIALTYGMLQKERDQELRNYLRFTCETKPELCVSTILEEYTGNIFIMDDEAYSSTVTNTAGVVRDSLLDILSDARTVAPILKMGLFHSMVNRHSYFYVFTHKTESKDHLLNKTSTGDELAYVFGVPLGGSSFHFVDRYTEREALFSEVIMTYICNFAYRGNPNRARKLENYSLGQFDWTQYDVDWPEFGSKQQYYLQLGK</sequence>
<dbReference type="Gene3D" id="3.40.50.1820">
    <property type="entry name" value="alpha/beta hydrolase"/>
    <property type="match status" value="1"/>
</dbReference>
<accession>A0ABD2NTK0</accession>
<dbReference type="EMBL" id="JABFTP020000144">
    <property type="protein sequence ID" value="KAL3281970.1"/>
    <property type="molecule type" value="Genomic_DNA"/>
</dbReference>
<dbReference type="Pfam" id="PF00135">
    <property type="entry name" value="COesterase"/>
    <property type="match status" value="1"/>
</dbReference>
<dbReference type="Proteomes" id="UP001516400">
    <property type="component" value="Unassembled WGS sequence"/>
</dbReference>
<gene>
    <name evidence="4" type="ORF">HHI36_005173</name>
</gene>
<dbReference type="SUPFAM" id="SSF53474">
    <property type="entry name" value="alpha/beta-Hydrolases"/>
    <property type="match status" value="1"/>
</dbReference>
<evidence type="ECO:0000313" key="4">
    <source>
        <dbReference type="EMBL" id="KAL3281970.1"/>
    </source>
</evidence>
<dbReference type="InterPro" id="IPR029058">
    <property type="entry name" value="AB_hydrolase_fold"/>
</dbReference>
<name>A0ABD2NTK0_9CUCU</name>
<dbReference type="AlphaFoldDB" id="A0ABD2NTK0"/>
<keyword evidence="2" id="KW-0325">Glycoprotein</keyword>
<reference evidence="4 5" key="1">
    <citation type="journal article" date="2021" name="BMC Biol.">
        <title>Horizontally acquired antibacterial genes associated with adaptive radiation of ladybird beetles.</title>
        <authorList>
            <person name="Li H.S."/>
            <person name="Tang X.F."/>
            <person name="Huang Y.H."/>
            <person name="Xu Z.Y."/>
            <person name="Chen M.L."/>
            <person name="Du X.Y."/>
            <person name="Qiu B.Y."/>
            <person name="Chen P.T."/>
            <person name="Zhang W."/>
            <person name="Slipinski A."/>
            <person name="Escalona H.E."/>
            <person name="Waterhouse R.M."/>
            <person name="Zwick A."/>
            <person name="Pang H."/>
        </authorList>
    </citation>
    <scope>NUCLEOTIDE SEQUENCE [LARGE SCALE GENOMIC DNA]</scope>
    <source>
        <strain evidence="4">SYSU2018</strain>
    </source>
</reference>
<protein>
    <recommendedName>
        <fullName evidence="3">Carboxylesterase type B domain-containing protein</fullName>
    </recommendedName>
</protein>
<feature type="domain" description="Carboxylesterase type B" evidence="3">
    <location>
        <begin position="1"/>
        <end position="214"/>
    </location>
</feature>
<keyword evidence="5" id="KW-1185">Reference proteome</keyword>